<name>A0ABN8LN06_9CNID</name>
<evidence type="ECO:0000313" key="3">
    <source>
        <dbReference type="EMBL" id="CAH3183513.1"/>
    </source>
</evidence>
<sequence length="277" mass="32821">SNRVLKGLCQVSQIAILARCTVSFHNLIEKFYRSSYLFIARDSHMEWTQYHDLVLCRELLVINPFQAKYKTTARAKLWDQAAENLAKTTRPAFKKSLDKRAVQERYRLLTEKFKKRMAKERKESGINPTMSELDVLVEELVEREQTEKHQRENDDKSNSKKKEDGEEMRQKALEKLGETSKRKREKEGGDGKAKKTRKSSSDTIEYLREKSEQEMKLKEKQLELEKSQQEEEKRKNDAFFNVMLQQQQQQQQQQTQLMMMLSQQSQVMIKMLEKMGK</sequence>
<proteinExistence type="predicted"/>
<dbReference type="PANTHER" id="PTHR33309:SF1">
    <property type="entry name" value="MYB_SANT-LIKE DNA-BINDING DOMAIN-CONTAINING PROTEIN"/>
    <property type="match status" value="1"/>
</dbReference>
<feature type="region of interest" description="Disordered" evidence="1">
    <location>
        <begin position="143"/>
        <end position="235"/>
    </location>
</feature>
<keyword evidence="4" id="KW-1185">Reference proteome</keyword>
<feature type="non-terminal residue" evidence="2">
    <location>
        <position position="1"/>
    </location>
</feature>
<reference evidence="2 4" key="1">
    <citation type="submission" date="2022-05" db="EMBL/GenBank/DDBJ databases">
        <authorList>
            <consortium name="Genoscope - CEA"/>
            <person name="William W."/>
        </authorList>
    </citation>
    <scope>NUCLEOTIDE SEQUENCE [LARGE SCALE GENOMIC DNA]</scope>
</reference>
<protein>
    <submittedName>
        <fullName evidence="2">Uncharacterized protein</fullName>
    </submittedName>
</protein>
<organism evidence="2 4">
    <name type="scientific">Porites evermanni</name>
    <dbReference type="NCBI Taxonomy" id="104178"/>
    <lineage>
        <taxon>Eukaryota</taxon>
        <taxon>Metazoa</taxon>
        <taxon>Cnidaria</taxon>
        <taxon>Anthozoa</taxon>
        <taxon>Hexacorallia</taxon>
        <taxon>Scleractinia</taxon>
        <taxon>Fungiina</taxon>
        <taxon>Poritidae</taxon>
        <taxon>Porites</taxon>
    </lineage>
</organism>
<dbReference type="EMBL" id="CALNXI010000087">
    <property type="protein sequence ID" value="CAH3018434.1"/>
    <property type="molecule type" value="Genomic_DNA"/>
</dbReference>
<comment type="caution">
    <text evidence="2">The sequence shown here is derived from an EMBL/GenBank/DDBJ whole genome shotgun (WGS) entry which is preliminary data.</text>
</comment>
<accession>A0ABN8LN06</accession>
<evidence type="ECO:0000256" key="1">
    <source>
        <dbReference type="SAM" id="MobiDB-lite"/>
    </source>
</evidence>
<dbReference type="EMBL" id="CALNXI010002134">
    <property type="protein sequence ID" value="CAH3183513.1"/>
    <property type="molecule type" value="Genomic_DNA"/>
</dbReference>
<gene>
    <name evidence="3" type="ORF">PEVE_00014916</name>
    <name evidence="2" type="ORF">PEVE_00043120</name>
</gene>
<evidence type="ECO:0000313" key="2">
    <source>
        <dbReference type="EMBL" id="CAH3018434.1"/>
    </source>
</evidence>
<feature type="compositionally biased region" description="Basic and acidic residues" evidence="1">
    <location>
        <begin position="205"/>
        <end position="235"/>
    </location>
</feature>
<evidence type="ECO:0000313" key="4">
    <source>
        <dbReference type="Proteomes" id="UP001159427"/>
    </source>
</evidence>
<dbReference type="PANTHER" id="PTHR33309">
    <property type="entry name" value="KERATIN, ULTRA HIGH-SULFUR MATRIX PROTEIN-LIKE"/>
    <property type="match status" value="1"/>
</dbReference>
<dbReference type="Proteomes" id="UP001159427">
    <property type="component" value="Unassembled WGS sequence"/>
</dbReference>
<feature type="compositionally biased region" description="Basic and acidic residues" evidence="1">
    <location>
        <begin position="143"/>
        <end position="193"/>
    </location>
</feature>